<keyword evidence="8" id="KW-1185">Reference proteome</keyword>
<evidence type="ECO:0000256" key="5">
    <source>
        <dbReference type="ARBA" id="ARBA00023295"/>
    </source>
</evidence>
<dbReference type="InterPro" id="IPR017853">
    <property type="entry name" value="GH"/>
</dbReference>
<dbReference type="Proteomes" id="UP001589865">
    <property type="component" value="Unassembled WGS sequence"/>
</dbReference>
<sequence length="326" mass="34062">MSRPGLPPRAAILGIAGTELTPEERELFRRSPPLGVILFGRNIDHPAQLRRLTASLREVLGEDAPILVDQEGGRVARLRPPHWPAFPAAGSFGDDPEAVERNYRALGATCRAEGFDVVCAPVLDLRQPGAHDIVGDRAFGDDPATVARLGARAAAGLRAAGCVPVLKHMPGHGRALADSHLTLPRVAAGIEALEADFAPFRALCAADGGQGFWGMTAHLLYAALDEQRPATLSPRVINGVIRGEIGFRGLLLTDDLAMRALYEDGGDPASLAVAALDAGCDVALHCPGIPAENAAVLSACPPVSERALEALAASRQRLRPAVAAGA</sequence>
<dbReference type="InterPro" id="IPR001764">
    <property type="entry name" value="Glyco_hydro_3_N"/>
</dbReference>
<evidence type="ECO:0000256" key="3">
    <source>
        <dbReference type="ARBA" id="ARBA00012663"/>
    </source>
</evidence>
<dbReference type="GO" id="GO:0004563">
    <property type="term" value="F:beta-N-acetylhexosaminidase activity"/>
    <property type="evidence" value="ECO:0007669"/>
    <property type="project" value="UniProtKB-EC"/>
</dbReference>
<dbReference type="NCBIfam" id="NF003740">
    <property type="entry name" value="PRK05337.1"/>
    <property type="match status" value="1"/>
</dbReference>
<keyword evidence="4 7" id="KW-0378">Hydrolase</keyword>
<dbReference type="SUPFAM" id="SSF51445">
    <property type="entry name" value="(Trans)glycosidases"/>
    <property type="match status" value="1"/>
</dbReference>
<dbReference type="Pfam" id="PF00933">
    <property type="entry name" value="Glyco_hydro_3"/>
    <property type="match status" value="1"/>
</dbReference>
<comment type="catalytic activity">
    <reaction evidence="1">
        <text>Hydrolysis of terminal non-reducing N-acetyl-D-hexosamine residues in N-acetyl-beta-D-hexosaminides.</text>
        <dbReference type="EC" id="3.2.1.52"/>
    </reaction>
</comment>
<feature type="domain" description="Glycoside hydrolase family 3 N-terminal" evidence="6">
    <location>
        <begin position="34"/>
        <end position="287"/>
    </location>
</feature>
<name>A0ABV6JY60_9PROT</name>
<evidence type="ECO:0000313" key="7">
    <source>
        <dbReference type="EMBL" id="MFC0410579.1"/>
    </source>
</evidence>
<dbReference type="EMBL" id="JBHLUN010000015">
    <property type="protein sequence ID" value="MFC0410579.1"/>
    <property type="molecule type" value="Genomic_DNA"/>
</dbReference>
<organism evidence="7 8">
    <name type="scientific">Roseomonas elaeocarpi</name>
    <dbReference type="NCBI Taxonomy" id="907779"/>
    <lineage>
        <taxon>Bacteria</taxon>
        <taxon>Pseudomonadati</taxon>
        <taxon>Pseudomonadota</taxon>
        <taxon>Alphaproteobacteria</taxon>
        <taxon>Acetobacterales</taxon>
        <taxon>Roseomonadaceae</taxon>
        <taxon>Roseomonas</taxon>
    </lineage>
</organism>
<accession>A0ABV6JY60</accession>
<protein>
    <recommendedName>
        <fullName evidence="3">beta-N-acetylhexosaminidase</fullName>
        <ecNumber evidence="3">3.2.1.52</ecNumber>
    </recommendedName>
</protein>
<keyword evidence="5 7" id="KW-0326">Glycosidase</keyword>
<dbReference type="InterPro" id="IPR050226">
    <property type="entry name" value="NagZ_Beta-hexosaminidase"/>
</dbReference>
<dbReference type="Gene3D" id="3.20.20.300">
    <property type="entry name" value="Glycoside hydrolase, family 3, N-terminal domain"/>
    <property type="match status" value="1"/>
</dbReference>
<proteinExistence type="inferred from homology"/>
<dbReference type="PANTHER" id="PTHR30480:SF13">
    <property type="entry name" value="BETA-HEXOSAMINIDASE"/>
    <property type="match status" value="1"/>
</dbReference>
<evidence type="ECO:0000256" key="1">
    <source>
        <dbReference type="ARBA" id="ARBA00001231"/>
    </source>
</evidence>
<dbReference type="InterPro" id="IPR036962">
    <property type="entry name" value="Glyco_hydro_3_N_sf"/>
</dbReference>
<dbReference type="RefSeq" id="WP_377046323.1">
    <property type="nucleotide sequence ID" value="NZ_JBHLUN010000015.1"/>
</dbReference>
<evidence type="ECO:0000256" key="2">
    <source>
        <dbReference type="ARBA" id="ARBA00005336"/>
    </source>
</evidence>
<dbReference type="InterPro" id="IPR019800">
    <property type="entry name" value="Glyco_hydro_3_AS"/>
</dbReference>
<comment type="similarity">
    <text evidence="2">Belongs to the glycosyl hydrolase 3 family.</text>
</comment>
<evidence type="ECO:0000256" key="4">
    <source>
        <dbReference type="ARBA" id="ARBA00022801"/>
    </source>
</evidence>
<reference evidence="7 8" key="1">
    <citation type="submission" date="2024-09" db="EMBL/GenBank/DDBJ databases">
        <authorList>
            <person name="Sun Q."/>
            <person name="Mori K."/>
        </authorList>
    </citation>
    <scope>NUCLEOTIDE SEQUENCE [LARGE SCALE GENOMIC DNA]</scope>
    <source>
        <strain evidence="7 8">TBRC 5777</strain>
    </source>
</reference>
<evidence type="ECO:0000313" key="8">
    <source>
        <dbReference type="Proteomes" id="UP001589865"/>
    </source>
</evidence>
<comment type="caution">
    <text evidence="7">The sequence shown here is derived from an EMBL/GenBank/DDBJ whole genome shotgun (WGS) entry which is preliminary data.</text>
</comment>
<gene>
    <name evidence="7" type="primary">nagZ</name>
    <name evidence="7" type="ORF">ACFFGY_20205</name>
</gene>
<dbReference type="EC" id="3.2.1.52" evidence="3"/>
<dbReference type="PANTHER" id="PTHR30480">
    <property type="entry name" value="BETA-HEXOSAMINIDASE-RELATED"/>
    <property type="match status" value="1"/>
</dbReference>
<evidence type="ECO:0000259" key="6">
    <source>
        <dbReference type="Pfam" id="PF00933"/>
    </source>
</evidence>
<dbReference type="PROSITE" id="PS00775">
    <property type="entry name" value="GLYCOSYL_HYDROL_F3"/>
    <property type="match status" value="1"/>
</dbReference>